<comment type="caution">
    <text evidence="2">The sequence shown here is derived from an EMBL/GenBank/DDBJ whole genome shotgun (WGS) entry which is preliminary data.</text>
</comment>
<keyword evidence="3" id="KW-1185">Reference proteome</keyword>
<dbReference type="Proteomes" id="UP001189429">
    <property type="component" value="Unassembled WGS sequence"/>
</dbReference>
<feature type="region of interest" description="Disordered" evidence="1">
    <location>
        <begin position="188"/>
        <end position="232"/>
    </location>
</feature>
<name>A0ABN9Y770_9DINO</name>
<feature type="compositionally biased region" description="Pro residues" evidence="1">
    <location>
        <begin position="143"/>
        <end position="156"/>
    </location>
</feature>
<feature type="region of interest" description="Disordered" evidence="1">
    <location>
        <begin position="104"/>
        <end position="170"/>
    </location>
</feature>
<sequence>MSCEVCGASCEPLPQSGHCAGTRRTFLNRVARLRLPSEERTAAPCETTPKDAAASEAVGDLLHPDSDSDSDSAPRAWRLEGAAEGGAEAPAWKKLTNKRVHVKIRHGKRQEEEEEEEEEEGGGGGGGGGGGEEGTGGNITSPHWPPPTQDRPPPTSDRPLRPRSSLPNPGRLHLQIHRFLPLLRHGHQVKGGERCDAQDCRGHRERGRDAEVHQERQQDENVQRQPVDVVDC</sequence>
<proteinExistence type="predicted"/>
<feature type="compositionally biased region" description="Acidic residues" evidence="1">
    <location>
        <begin position="112"/>
        <end position="121"/>
    </location>
</feature>
<gene>
    <name evidence="2" type="ORF">PCOR1329_LOCUS82729</name>
</gene>
<feature type="compositionally biased region" description="Basic and acidic residues" evidence="1">
    <location>
        <begin position="190"/>
        <end position="222"/>
    </location>
</feature>
<evidence type="ECO:0000313" key="2">
    <source>
        <dbReference type="EMBL" id="CAK0907843.1"/>
    </source>
</evidence>
<protein>
    <submittedName>
        <fullName evidence="2">Uncharacterized protein</fullName>
    </submittedName>
</protein>
<feature type="compositionally biased region" description="Gly residues" evidence="1">
    <location>
        <begin position="122"/>
        <end position="137"/>
    </location>
</feature>
<evidence type="ECO:0000256" key="1">
    <source>
        <dbReference type="SAM" id="MobiDB-lite"/>
    </source>
</evidence>
<dbReference type="EMBL" id="CAUYUJ010021926">
    <property type="protein sequence ID" value="CAK0907843.1"/>
    <property type="molecule type" value="Genomic_DNA"/>
</dbReference>
<feature type="region of interest" description="Disordered" evidence="1">
    <location>
        <begin position="36"/>
        <end position="77"/>
    </location>
</feature>
<evidence type="ECO:0000313" key="3">
    <source>
        <dbReference type="Proteomes" id="UP001189429"/>
    </source>
</evidence>
<reference evidence="2" key="1">
    <citation type="submission" date="2023-10" db="EMBL/GenBank/DDBJ databases">
        <authorList>
            <person name="Chen Y."/>
            <person name="Shah S."/>
            <person name="Dougan E. K."/>
            <person name="Thang M."/>
            <person name="Chan C."/>
        </authorList>
    </citation>
    <scope>NUCLEOTIDE SEQUENCE [LARGE SCALE GENOMIC DNA]</scope>
</reference>
<organism evidence="2 3">
    <name type="scientific">Prorocentrum cordatum</name>
    <dbReference type="NCBI Taxonomy" id="2364126"/>
    <lineage>
        <taxon>Eukaryota</taxon>
        <taxon>Sar</taxon>
        <taxon>Alveolata</taxon>
        <taxon>Dinophyceae</taxon>
        <taxon>Prorocentrales</taxon>
        <taxon>Prorocentraceae</taxon>
        <taxon>Prorocentrum</taxon>
    </lineage>
</organism>
<accession>A0ABN9Y770</accession>